<reference evidence="1" key="1">
    <citation type="submission" date="2021-05" db="EMBL/GenBank/DDBJ databases">
        <authorList>
            <person name="Alioto T."/>
            <person name="Alioto T."/>
            <person name="Gomez Garrido J."/>
        </authorList>
    </citation>
    <scope>NUCLEOTIDE SEQUENCE</scope>
</reference>
<dbReference type="EMBL" id="HBUF01540588">
    <property type="protein sequence ID" value="CAG6754894.1"/>
    <property type="molecule type" value="Transcribed_RNA"/>
</dbReference>
<protein>
    <submittedName>
        <fullName evidence="1">Uncharacterized protein</fullName>
    </submittedName>
</protein>
<evidence type="ECO:0000313" key="1">
    <source>
        <dbReference type="EMBL" id="CAG6754894.1"/>
    </source>
</evidence>
<name>A0A8D8ZVX6_9HEMI</name>
<accession>A0A8D8ZVX6</accession>
<organism evidence="1">
    <name type="scientific">Cacopsylla melanoneura</name>
    <dbReference type="NCBI Taxonomy" id="428564"/>
    <lineage>
        <taxon>Eukaryota</taxon>
        <taxon>Metazoa</taxon>
        <taxon>Ecdysozoa</taxon>
        <taxon>Arthropoda</taxon>
        <taxon>Hexapoda</taxon>
        <taxon>Insecta</taxon>
        <taxon>Pterygota</taxon>
        <taxon>Neoptera</taxon>
        <taxon>Paraneoptera</taxon>
        <taxon>Hemiptera</taxon>
        <taxon>Sternorrhyncha</taxon>
        <taxon>Psylloidea</taxon>
        <taxon>Psyllidae</taxon>
        <taxon>Psyllinae</taxon>
        <taxon>Cacopsylla</taxon>
    </lineage>
</organism>
<proteinExistence type="predicted"/>
<dbReference type="AlphaFoldDB" id="A0A8D8ZVX6"/>
<sequence>MGILRNLATSIGLSHKSDGVSGVGSDGQLKRWGVSCGLPSHLGHLSSMAGSIRCMYVLRCLDHPERSWARMVLVQRGSFCSARAMSGGFCITIFTSSLALCL</sequence>